<dbReference type="Gene3D" id="1.10.150.650">
    <property type="match status" value="1"/>
</dbReference>
<dbReference type="CDD" id="cd07438">
    <property type="entry name" value="PHP_HisPPase_AMP"/>
    <property type="match status" value="1"/>
</dbReference>
<protein>
    <recommendedName>
        <fullName evidence="1">Polymerase/histidinol phosphatase N-terminal domain-containing protein</fullName>
    </recommendedName>
</protein>
<dbReference type="Proteomes" id="UP000231586">
    <property type="component" value="Unassembled WGS sequence"/>
</dbReference>
<dbReference type="InterPro" id="IPR004013">
    <property type="entry name" value="PHP_dom"/>
</dbReference>
<evidence type="ECO:0000313" key="2">
    <source>
        <dbReference type="EMBL" id="PJI94760.1"/>
    </source>
</evidence>
<reference evidence="2 3" key="1">
    <citation type="submission" date="2017-11" db="EMBL/GenBank/DDBJ databases">
        <title>Genomic Encyclopedia of Archaeal and Bacterial Type Strains, Phase II (KMG-II): From Individual Species to Whole Genera.</title>
        <authorList>
            <person name="Goeker M."/>
        </authorList>
    </citation>
    <scope>NUCLEOTIDE SEQUENCE [LARGE SCALE GENOMIC DNA]</scope>
    <source>
        <strain evidence="2 3">DSM 22413</strain>
    </source>
</reference>
<dbReference type="InterPro" id="IPR052018">
    <property type="entry name" value="PHP_domain"/>
</dbReference>
<dbReference type="SUPFAM" id="SSF89550">
    <property type="entry name" value="PHP domain-like"/>
    <property type="match status" value="1"/>
</dbReference>
<dbReference type="RefSeq" id="WP_100348725.1">
    <property type="nucleotide sequence ID" value="NZ_PGTZ01000006.1"/>
</dbReference>
<dbReference type="OrthoDB" id="9804333at2"/>
<dbReference type="Gene3D" id="3.20.20.140">
    <property type="entry name" value="Metal-dependent hydrolases"/>
    <property type="match status" value="1"/>
</dbReference>
<keyword evidence="3" id="KW-1185">Reference proteome</keyword>
<gene>
    <name evidence="2" type="ORF">CLV34_0607</name>
</gene>
<dbReference type="PANTHER" id="PTHR42924:SF3">
    <property type="entry name" value="POLYMERASE_HISTIDINOL PHOSPHATASE N-TERMINAL DOMAIN-CONTAINING PROTEIN"/>
    <property type="match status" value="1"/>
</dbReference>
<proteinExistence type="predicted"/>
<dbReference type="PANTHER" id="PTHR42924">
    <property type="entry name" value="EXONUCLEASE"/>
    <property type="match status" value="1"/>
</dbReference>
<dbReference type="GO" id="GO:0004534">
    <property type="term" value="F:5'-3' RNA exonuclease activity"/>
    <property type="evidence" value="ECO:0007669"/>
    <property type="project" value="TreeGrafter"/>
</dbReference>
<dbReference type="InterPro" id="IPR003141">
    <property type="entry name" value="Pol/His_phosphatase_N"/>
</dbReference>
<dbReference type="EMBL" id="PGTZ01000006">
    <property type="protein sequence ID" value="PJI94760.1"/>
    <property type="molecule type" value="Genomic_DNA"/>
</dbReference>
<dbReference type="InterPro" id="IPR016195">
    <property type="entry name" value="Pol/histidinol_Pase-like"/>
</dbReference>
<evidence type="ECO:0000313" key="3">
    <source>
        <dbReference type="Proteomes" id="UP000231586"/>
    </source>
</evidence>
<organism evidence="2 3">
    <name type="scientific">Luteimicrobium subarcticum</name>
    <dbReference type="NCBI Taxonomy" id="620910"/>
    <lineage>
        <taxon>Bacteria</taxon>
        <taxon>Bacillati</taxon>
        <taxon>Actinomycetota</taxon>
        <taxon>Actinomycetes</taxon>
        <taxon>Micrococcales</taxon>
        <taxon>Luteimicrobium</taxon>
    </lineage>
</organism>
<dbReference type="SMART" id="SM00481">
    <property type="entry name" value="POLIIIAc"/>
    <property type="match status" value="1"/>
</dbReference>
<dbReference type="Pfam" id="PF02811">
    <property type="entry name" value="PHP"/>
    <property type="match status" value="1"/>
</dbReference>
<dbReference type="GO" id="GO:0035312">
    <property type="term" value="F:5'-3' DNA exonuclease activity"/>
    <property type="evidence" value="ECO:0007669"/>
    <property type="project" value="TreeGrafter"/>
</dbReference>
<comment type="caution">
    <text evidence="2">The sequence shown here is derived from an EMBL/GenBank/DDBJ whole genome shotgun (WGS) entry which is preliminary data.</text>
</comment>
<accession>A0A2M8WV02</accession>
<evidence type="ECO:0000259" key="1">
    <source>
        <dbReference type="SMART" id="SM00481"/>
    </source>
</evidence>
<sequence length="289" mass="30486">MRIDLHTHSTASDGTDDPGQVVAYAAAAGLDVVALTDHDTAQGWPQASSAAREHGVTFVPGAELSGHVMVRGEDDRDHRVPVHLLSYLHDGDDPALVAELERVRVDRRERARTIIGRLAADYPLTWDDVVARTAPGTTVGRPHLADALVHTGIVANREEAFATLLHPSSPYYVGHYSPHVTDLLALVRAAGGVPVIAHPLASVRGRVVDDAAIAAMTEAGLAGVEVDHREHTSSQRAHLHGLAARLGLLTTGSSDYHGDGKPNRLGENTTSPEVLDAIVAAGRGTVVAP</sequence>
<name>A0A2M8WV02_9MICO</name>
<feature type="domain" description="Polymerase/histidinol phosphatase N-terminal" evidence="1">
    <location>
        <begin position="3"/>
        <end position="68"/>
    </location>
</feature>
<dbReference type="AlphaFoldDB" id="A0A2M8WV02"/>